<sequence length="380" mass="43689">MENSTNNLLSSFEQKLNNLTKSFTDLKASINNSLQALNDDITDLTTSFKTFTDTIKNQNTDKQEKNDKTTKTQSDIIKLNIGGKIFSTLKSTLMKKIKDQNGQIYPPNIFEELIKDSKNGDKIEIFIDQNPKNFSYILDYLRDVDTDEGYELPDDIDKKELHEEAKFYKIKGLEEFTNDKPSIMQLKPPGKMESKILSHTQIKELYDLCHFKQETKWKLLYRATIDGFQANDFHSKCDGFLNTLTVVKTTDGYIFGGFTEKKWDCSDFYKYKSDPKAFLFSLKNYKNTKQIIKVSDPSKAIFCDPNHGPSFGEDVYIGNDSNKSNNNYSTLGICYANDSGFSDLLTDKCCQFPSENFEKNIEKKTALCTTYLFRLKNSIQ</sequence>
<dbReference type="OrthoDB" id="25620at2759"/>
<evidence type="ECO:0000259" key="1">
    <source>
        <dbReference type="PROSITE" id="PS51886"/>
    </source>
</evidence>
<accession>A0A813MMG8</accession>
<organism evidence="2 3">
    <name type="scientific">Brachionus calyciflorus</name>
    <dbReference type="NCBI Taxonomy" id="104777"/>
    <lineage>
        <taxon>Eukaryota</taxon>
        <taxon>Metazoa</taxon>
        <taxon>Spiralia</taxon>
        <taxon>Gnathifera</taxon>
        <taxon>Rotifera</taxon>
        <taxon>Eurotatoria</taxon>
        <taxon>Monogononta</taxon>
        <taxon>Pseudotrocha</taxon>
        <taxon>Ploima</taxon>
        <taxon>Brachionidae</taxon>
        <taxon>Brachionus</taxon>
    </lineage>
</organism>
<dbReference type="InterPro" id="IPR045068">
    <property type="entry name" value="BACURD1-3"/>
</dbReference>
<comment type="caution">
    <text evidence="2">The sequence shown here is derived from an EMBL/GenBank/DDBJ whole genome shotgun (WGS) entry which is preliminary data.</text>
</comment>
<dbReference type="Pfam" id="PF02214">
    <property type="entry name" value="BTB_2"/>
    <property type="match status" value="1"/>
</dbReference>
<name>A0A813MMG8_9BILA</name>
<dbReference type="InterPro" id="IPR000210">
    <property type="entry name" value="BTB/POZ_dom"/>
</dbReference>
<evidence type="ECO:0000313" key="3">
    <source>
        <dbReference type="Proteomes" id="UP000663879"/>
    </source>
</evidence>
<dbReference type="PANTHER" id="PTHR11145:SF8">
    <property type="entry name" value="RE57120P"/>
    <property type="match status" value="1"/>
</dbReference>
<feature type="domain" description="TLDc" evidence="1">
    <location>
        <begin position="195"/>
        <end position="376"/>
    </location>
</feature>
<proteinExistence type="predicted"/>
<dbReference type="Gene3D" id="3.30.710.10">
    <property type="entry name" value="Potassium Channel Kv1.1, Chain A"/>
    <property type="match status" value="1"/>
</dbReference>
<evidence type="ECO:0000313" key="2">
    <source>
        <dbReference type="EMBL" id="CAF0723876.1"/>
    </source>
</evidence>
<gene>
    <name evidence="2" type="ORF">OXX778_LOCUS2366</name>
</gene>
<dbReference type="GO" id="GO:0051260">
    <property type="term" value="P:protein homooligomerization"/>
    <property type="evidence" value="ECO:0007669"/>
    <property type="project" value="InterPro"/>
</dbReference>
<protein>
    <recommendedName>
        <fullName evidence="1">TLDc domain-containing protein</fullName>
    </recommendedName>
</protein>
<dbReference type="AlphaFoldDB" id="A0A813MMG8"/>
<dbReference type="SUPFAM" id="SSF54695">
    <property type="entry name" value="POZ domain"/>
    <property type="match status" value="1"/>
</dbReference>
<reference evidence="2" key="1">
    <citation type="submission" date="2021-02" db="EMBL/GenBank/DDBJ databases">
        <authorList>
            <person name="Nowell W R."/>
        </authorList>
    </citation>
    <scope>NUCLEOTIDE SEQUENCE</scope>
    <source>
        <strain evidence="2">Ploen Becks lab</strain>
    </source>
</reference>
<dbReference type="InterPro" id="IPR006571">
    <property type="entry name" value="TLDc_dom"/>
</dbReference>
<dbReference type="Proteomes" id="UP000663879">
    <property type="component" value="Unassembled WGS sequence"/>
</dbReference>
<dbReference type="SMART" id="SM00225">
    <property type="entry name" value="BTB"/>
    <property type="match status" value="1"/>
</dbReference>
<dbReference type="SMART" id="SM00584">
    <property type="entry name" value="TLDc"/>
    <property type="match status" value="1"/>
</dbReference>
<dbReference type="EMBL" id="CAJNOC010000183">
    <property type="protein sequence ID" value="CAF0723876.1"/>
    <property type="molecule type" value="Genomic_DNA"/>
</dbReference>
<dbReference type="PROSITE" id="PS51886">
    <property type="entry name" value="TLDC"/>
    <property type="match status" value="1"/>
</dbReference>
<dbReference type="CDD" id="cd18316">
    <property type="entry name" value="BTB_POZ_KCTD-like"/>
    <property type="match status" value="1"/>
</dbReference>
<dbReference type="PANTHER" id="PTHR11145">
    <property type="entry name" value="BTB/POZ DOMAIN-CONTAINING ADAPTER FOR CUL3-MEDIATED RHOA DEGRADATION PROTEIN FAMILY MEMBER"/>
    <property type="match status" value="1"/>
</dbReference>
<keyword evidence="3" id="KW-1185">Reference proteome</keyword>
<dbReference type="InterPro" id="IPR003131">
    <property type="entry name" value="T1-type_BTB"/>
</dbReference>
<dbReference type="InterPro" id="IPR011333">
    <property type="entry name" value="SKP1/BTB/POZ_sf"/>
</dbReference>
<dbReference type="Pfam" id="PF07534">
    <property type="entry name" value="TLD"/>
    <property type="match status" value="1"/>
</dbReference>